<protein>
    <submittedName>
        <fullName evidence="3">TIGR01841 family phasin</fullName>
    </submittedName>
</protein>
<evidence type="ECO:0000313" key="4">
    <source>
        <dbReference type="Proteomes" id="UP000468943"/>
    </source>
</evidence>
<dbReference type="AlphaFoldDB" id="A0A6I4SKF5"/>
<proteinExistence type="predicted"/>
<dbReference type="InterPro" id="IPR010127">
    <property type="entry name" value="Phasin_subfam-1"/>
</dbReference>
<dbReference type="Pfam" id="PF09361">
    <property type="entry name" value="Phasin_2"/>
    <property type="match status" value="1"/>
</dbReference>
<reference evidence="3 4" key="1">
    <citation type="submission" date="2019-12" db="EMBL/GenBank/DDBJ databases">
        <title>Genomic-based taxomic classification of the family Erythrobacteraceae.</title>
        <authorList>
            <person name="Xu L."/>
        </authorList>
    </citation>
    <scope>NUCLEOTIDE SEQUENCE [LARGE SCALE GENOMIC DNA]</scope>
    <source>
        <strain evidence="3 4">JCM 17802</strain>
    </source>
</reference>
<dbReference type="EMBL" id="WTYS01000001">
    <property type="protein sequence ID" value="MXO56134.1"/>
    <property type="molecule type" value="Genomic_DNA"/>
</dbReference>
<feature type="domain" description="Phasin" evidence="2">
    <location>
        <begin position="154"/>
        <end position="252"/>
    </location>
</feature>
<evidence type="ECO:0000259" key="2">
    <source>
        <dbReference type="Pfam" id="PF09361"/>
    </source>
</evidence>
<evidence type="ECO:0000256" key="1">
    <source>
        <dbReference type="SAM" id="MobiDB-lite"/>
    </source>
</evidence>
<gene>
    <name evidence="3" type="primary">phaP</name>
    <name evidence="3" type="ORF">GRI36_04485</name>
</gene>
<accession>A0A6I4SKF5</accession>
<comment type="caution">
    <text evidence="3">The sequence shown here is derived from an EMBL/GenBank/DDBJ whole genome shotgun (WGS) entry which is preliminary data.</text>
</comment>
<feature type="region of interest" description="Disordered" evidence="1">
    <location>
        <begin position="45"/>
        <end position="111"/>
    </location>
</feature>
<sequence>MATSASKIDTAAEKAYAEAAAKKTETKADATDVSVAAIAKAVEADTPAPAKKAAAKPAAKKAGTKKVATKKKVAAKKAAPAKKAASKKVASKKAAKKPATKKITKTNKTSTKETVMTKAQTKAANYTAQVKDGLADIQSRAKTVYGKGTEVAADMGEFTKANVEAVVESGKILAAGMQDMGKAYVADAKGVVEVVTADVKEVAAVRSPTEFVQLQSKIVSRNFDATVAAVSKNTEAWVKLSNEAFAPISSRVSIAMDKVRKAA</sequence>
<feature type="compositionally biased region" description="Basic residues" evidence="1">
    <location>
        <begin position="84"/>
        <end position="105"/>
    </location>
</feature>
<feature type="compositionally biased region" description="Basic residues" evidence="1">
    <location>
        <begin position="58"/>
        <end position="75"/>
    </location>
</feature>
<dbReference type="NCBIfam" id="TIGR01841">
    <property type="entry name" value="phasin"/>
    <property type="match status" value="1"/>
</dbReference>
<dbReference type="InterPro" id="IPR018968">
    <property type="entry name" value="Phasin"/>
</dbReference>
<name>A0A6I4SKF5_9SPHN</name>
<keyword evidence="4" id="KW-1185">Reference proteome</keyword>
<dbReference type="RefSeq" id="WP_160597365.1">
    <property type="nucleotide sequence ID" value="NZ_WTYS01000001.1"/>
</dbReference>
<dbReference type="Proteomes" id="UP000468943">
    <property type="component" value="Unassembled WGS sequence"/>
</dbReference>
<evidence type="ECO:0000313" key="3">
    <source>
        <dbReference type="EMBL" id="MXO56134.1"/>
    </source>
</evidence>
<dbReference type="OrthoDB" id="8479795at2"/>
<feature type="compositionally biased region" description="Low complexity" evidence="1">
    <location>
        <begin position="46"/>
        <end position="57"/>
    </location>
</feature>
<organism evidence="3 4">
    <name type="scientific">Pontixanthobacter gangjinensis</name>
    <dbReference type="NCBI Taxonomy" id="1028742"/>
    <lineage>
        <taxon>Bacteria</taxon>
        <taxon>Pseudomonadati</taxon>
        <taxon>Pseudomonadota</taxon>
        <taxon>Alphaproteobacteria</taxon>
        <taxon>Sphingomonadales</taxon>
        <taxon>Erythrobacteraceae</taxon>
        <taxon>Pontixanthobacter</taxon>
    </lineage>
</organism>